<feature type="transmembrane region" description="Helical" evidence="2">
    <location>
        <begin position="67"/>
        <end position="87"/>
    </location>
</feature>
<dbReference type="EMBL" id="SDMP01000010">
    <property type="protein sequence ID" value="RYR34049.1"/>
    <property type="molecule type" value="Genomic_DNA"/>
</dbReference>
<evidence type="ECO:0000256" key="2">
    <source>
        <dbReference type="SAM" id="Phobius"/>
    </source>
</evidence>
<organism evidence="3 4">
    <name type="scientific">Arachis hypogaea</name>
    <name type="common">Peanut</name>
    <dbReference type="NCBI Taxonomy" id="3818"/>
    <lineage>
        <taxon>Eukaryota</taxon>
        <taxon>Viridiplantae</taxon>
        <taxon>Streptophyta</taxon>
        <taxon>Embryophyta</taxon>
        <taxon>Tracheophyta</taxon>
        <taxon>Spermatophyta</taxon>
        <taxon>Magnoliopsida</taxon>
        <taxon>eudicotyledons</taxon>
        <taxon>Gunneridae</taxon>
        <taxon>Pentapetalae</taxon>
        <taxon>rosids</taxon>
        <taxon>fabids</taxon>
        <taxon>Fabales</taxon>
        <taxon>Fabaceae</taxon>
        <taxon>Papilionoideae</taxon>
        <taxon>50 kb inversion clade</taxon>
        <taxon>dalbergioids sensu lato</taxon>
        <taxon>Dalbergieae</taxon>
        <taxon>Pterocarpus clade</taxon>
        <taxon>Arachis</taxon>
    </lineage>
</organism>
<name>A0A445B5U5_ARAHY</name>
<protein>
    <submittedName>
        <fullName evidence="3">Uncharacterized protein</fullName>
    </submittedName>
</protein>
<dbReference type="Proteomes" id="UP000289738">
    <property type="component" value="Chromosome A10"/>
</dbReference>
<dbReference type="AlphaFoldDB" id="A0A445B5U5"/>
<comment type="caution">
    <text evidence="3">The sequence shown here is derived from an EMBL/GenBank/DDBJ whole genome shotgun (WGS) entry which is preliminary data.</text>
</comment>
<evidence type="ECO:0000313" key="4">
    <source>
        <dbReference type="Proteomes" id="UP000289738"/>
    </source>
</evidence>
<evidence type="ECO:0000313" key="3">
    <source>
        <dbReference type="EMBL" id="RYR34049.1"/>
    </source>
</evidence>
<feature type="region of interest" description="Disordered" evidence="1">
    <location>
        <begin position="126"/>
        <end position="146"/>
    </location>
</feature>
<reference evidence="3 4" key="1">
    <citation type="submission" date="2019-01" db="EMBL/GenBank/DDBJ databases">
        <title>Sequencing of cultivated peanut Arachis hypogaea provides insights into genome evolution and oil improvement.</title>
        <authorList>
            <person name="Chen X."/>
        </authorList>
    </citation>
    <scope>NUCLEOTIDE SEQUENCE [LARGE SCALE GENOMIC DNA]</scope>
    <source>
        <strain evidence="4">cv. Fuhuasheng</strain>
        <tissue evidence="3">Leaves</tissue>
    </source>
</reference>
<keyword evidence="2" id="KW-0472">Membrane</keyword>
<keyword evidence="2" id="KW-1133">Transmembrane helix</keyword>
<gene>
    <name evidence="3" type="ORF">Ahy_A10g048775</name>
</gene>
<sequence>MRRHFIFTLEPSSFLRRPSSSSSLVPSLIFSFWNPAFWNPTLHRTQKTLTSITPPSISLVRRCVSQLAIPLAVLLAVLVVVLLASLCRGSARLSLSWFCSPLPARLIPSTVAVPGSPIPSLAVTPAVARSPPRNSPVTRSRTPKPSPVVLLETHPSPVVLRGSCSRYRPPRTTALMLAFSEHLRDNYSLVTSDVENNTYYVDFPGCYDVLLRPSGCPLLWLELRKHTHDFWLGNSWILASVVWCFSIRKNSKLEIRDVEVDSEATVIRWPKGHATKLTSFQESNSEIQTSCSDIAKSTMDITKIQKEEAKIVAWESQQKAK</sequence>
<accession>A0A445B5U5</accession>
<keyword evidence="2" id="KW-0812">Transmembrane</keyword>
<proteinExistence type="predicted"/>
<keyword evidence="4" id="KW-1185">Reference proteome</keyword>
<evidence type="ECO:0000256" key="1">
    <source>
        <dbReference type="SAM" id="MobiDB-lite"/>
    </source>
</evidence>